<keyword evidence="2" id="KW-1185">Reference proteome</keyword>
<proteinExistence type="predicted"/>
<organism evidence="1 2">
    <name type="scientific">Catenulispora yoronensis</name>
    <dbReference type="NCBI Taxonomy" id="450799"/>
    <lineage>
        <taxon>Bacteria</taxon>
        <taxon>Bacillati</taxon>
        <taxon>Actinomycetota</taxon>
        <taxon>Actinomycetes</taxon>
        <taxon>Catenulisporales</taxon>
        <taxon>Catenulisporaceae</taxon>
        <taxon>Catenulispora</taxon>
    </lineage>
</organism>
<gene>
    <name evidence="1" type="ORF">GCM10009839_27670</name>
</gene>
<name>A0ABN2U3X5_9ACTN</name>
<protein>
    <submittedName>
        <fullName evidence="1">Uncharacterized protein</fullName>
    </submittedName>
</protein>
<comment type="caution">
    <text evidence="1">The sequence shown here is derived from an EMBL/GenBank/DDBJ whole genome shotgun (WGS) entry which is preliminary data.</text>
</comment>
<reference evidence="1 2" key="1">
    <citation type="journal article" date="2019" name="Int. J. Syst. Evol. Microbiol.">
        <title>The Global Catalogue of Microorganisms (GCM) 10K type strain sequencing project: providing services to taxonomists for standard genome sequencing and annotation.</title>
        <authorList>
            <consortium name="The Broad Institute Genomics Platform"/>
            <consortium name="The Broad Institute Genome Sequencing Center for Infectious Disease"/>
            <person name="Wu L."/>
            <person name="Ma J."/>
        </authorList>
    </citation>
    <scope>NUCLEOTIDE SEQUENCE [LARGE SCALE GENOMIC DNA]</scope>
    <source>
        <strain evidence="1 2">JCM 16014</strain>
    </source>
</reference>
<accession>A0ABN2U3X5</accession>
<dbReference type="Proteomes" id="UP001500751">
    <property type="component" value="Unassembled WGS sequence"/>
</dbReference>
<evidence type="ECO:0000313" key="1">
    <source>
        <dbReference type="EMBL" id="GAA2027364.1"/>
    </source>
</evidence>
<dbReference type="RefSeq" id="WP_344665970.1">
    <property type="nucleotide sequence ID" value="NZ_BAAAQN010000013.1"/>
</dbReference>
<dbReference type="EMBL" id="BAAAQN010000013">
    <property type="protein sequence ID" value="GAA2027364.1"/>
    <property type="molecule type" value="Genomic_DNA"/>
</dbReference>
<evidence type="ECO:0000313" key="2">
    <source>
        <dbReference type="Proteomes" id="UP001500751"/>
    </source>
</evidence>
<sequence length="474" mass="51150">MLDLWHGTDGADRFDLAALPWWRVCRVDAVAPGEGPVQAFLDDLCKAFADQGHEVGRPASVTGVGRRVELDVLLVHIPVPPGPGTLLDRVEEQYPPLMVSLRRTGDVRGGVRNLVGVFEVDEPLAGAKHLEVVQLARVLMARVGAPKTLFLYSDPETGRIAEATLCTMEGGHPSISTDVVRDIRDRLVAVACATEVNDRLDQVPAAVEPAAFDAARSPRVLADAGRRMGRLGLLPPPHRVTDYVSVGMAAAYQRYLGIKGFSEGMMFVYDPDLQALVVTASGSFEVDKRDLKPEDVVVVDHRLDAGRLRVLSVGGAGMKGPSVEAWEVCSLMAAAPRIRVSKDAKGIWRPDPNGTVEVPAVRGGLHAHVGVDEADETLIESIAPDRAAFPYGFGCGTDLMVDVAAATVRRSQAINDAEDGRSYVRWPMLYHGEMALELWTPEVPDEPLTGLLDLFDPAGRAAIAFRTDNVDQPV</sequence>